<dbReference type="Gene3D" id="3.40.30.10">
    <property type="entry name" value="Glutaredoxin"/>
    <property type="match status" value="1"/>
</dbReference>
<keyword evidence="4" id="KW-0808">Transferase</keyword>
<dbReference type="Pfam" id="PF00043">
    <property type="entry name" value="GST_C"/>
    <property type="match status" value="1"/>
</dbReference>
<protein>
    <submittedName>
        <fullName evidence="3">Glutathione S-transferase</fullName>
    </submittedName>
    <submittedName>
        <fullName evidence="4">Glutathione transferase GstA</fullName>
        <ecNumber evidence="4">2.5.1.18</ecNumber>
    </submittedName>
</protein>
<dbReference type="InterPro" id="IPR004045">
    <property type="entry name" value="Glutathione_S-Trfase_N"/>
</dbReference>
<dbReference type="InterPro" id="IPR004046">
    <property type="entry name" value="GST_C"/>
</dbReference>
<dbReference type="SFLD" id="SFLDS00019">
    <property type="entry name" value="Glutathione_Transferase_(cytos"/>
    <property type="match status" value="1"/>
</dbReference>
<dbReference type="CDD" id="cd03057">
    <property type="entry name" value="GST_N_Beta"/>
    <property type="match status" value="1"/>
</dbReference>
<reference evidence="3" key="1">
    <citation type="journal article" date="2014" name="Int. J. Syst. Evol. Microbiol.">
        <title>Complete genome sequence of Corynebacterium casei LMG S-19264T (=DSM 44701T), isolated from a smear-ripened cheese.</title>
        <authorList>
            <consortium name="US DOE Joint Genome Institute (JGI-PGF)"/>
            <person name="Walter F."/>
            <person name="Albersmeier A."/>
            <person name="Kalinowski J."/>
            <person name="Ruckert C."/>
        </authorList>
    </citation>
    <scope>NUCLEOTIDE SEQUENCE</scope>
    <source>
        <strain evidence="3">KCTC 12344</strain>
    </source>
</reference>
<dbReference type="EMBL" id="CP038026">
    <property type="protein sequence ID" value="QBQ38235.1"/>
    <property type="molecule type" value="Genomic_DNA"/>
</dbReference>
<dbReference type="InterPro" id="IPR010987">
    <property type="entry name" value="Glutathione-S-Trfase_C-like"/>
</dbReference>
<dbReference type="InterPro" id="IPR040079">
    <property type="entry name" value="Glutathione_S-Trfase"/>
</dbReference>
<dbReference type="SUPFAM" id="SSF52833">
    <property type="entry name" value="Thioredoxin-like"/>
    <property type="match status" value="1"/>
</dbReference>
<organism evidence="3 6">
    <name type="scientific">Pseudoduganella plicata</name>
    <dbReference type="NCBI Taxonomy" id="321984"/>
    <lineage>
        <taxon>Bacteria</taxon>
        <taxon>Pseudomonadati</taxon>
        <taxon>Pseudomonadota</taxon>
        <taxon>Betaproteobacteria</taxon>
        <taxon>Burkholderiales</taxon>
        <taxon>Oxalobacteraceae</taxon>
        <taxon>Telluria group</taxon>
        <taxon>Pseudoduganella</taxon>
    </lineage>
</organism>
<dbReference type="PANTHER" id="PTHR44051:SF8">
    <property type="entry name" value="GLUTATHIONE S-TRANSFERASE GSTA"/>
    <property type="match status" value="1"/>
</dbReference>
<sequence length="199" mass="21674">MKLYFAPGACSLAPHILLKETGLPHTLVKVNTGKHQTQDGTDFYTINPKGYVPVLELDDGQRLTEGPVIAQYIADHSGREDLMPAAGTIARYRVMEWQGYITSELHKSFSPLFNPALDAAAKAVFVALLRKKFGWVSQQLQDKASLTGDGFTAADAYLFTVAGWGKHVGLDLSDLEPLQAYLERIASRPAVQAALAAET</sequence>
<dbReference type="PROSITE" id="PS50404">
    <property type="entry name" value="GST_NTER"/>
    <property type="match status" value="1"/>
</dbReference>
<evidence type="ECO:0000313" key="4">
    <source>
        <dbReference type="EMBL" id="QBQ38235.1"/>
    </source>
</evidence>
<dbReference type="CDD" id="cd03188">
    <property type="entry name" value="GST_C_Beta"/>
    <property type="match status" value="1"/>
</dbReference>
<reference evidence="4 5" key="2">
    <citation type="submission" date="2019-03" db="EMBL/GenBank/DDBJ databases">
        <title>Draft Genome Sequences of Six Type Strains of the Genus Massilia.</title>
        <authorList>
            <person name="Miess H."/>
            <person name="Frediansyhah A."/>
            <person name="Gross H."/>
        </authorList>
    </citation>
    <scope>NUCLEOTIDE SEQUENCE [LARGE SCALE GENOMIC DNA]</scope>
    <source>
        <strain evidence="4 5">DSM 17505</strain>
    </source>
</reference>
<evidence type="ECO:0000313" key="3">
    <source>
        <dbReference type="EMBL" id="GGY80448.1"/>
    </source>
</evidence>
<dbReference type="EMBL" id="BMWW01000002">
    <property type="protein sequence ID" value="GGY80448.1"/>
    <property type="molecule type" value="Genomic_DNA"/>
</dbReference>
<dbReference type="Gene3D" id="1.20.1050.10">
    <property type="match status" value="1"/>
</dbReference>
<dbReference type="NCBIfam" id="NF007831">
    <property type="entry name" value="PRK10542.1"/>
    <property type="match status" value="1"/>
</dbReference>
<dbReference type="InterPro" id="IPR036282">
    <property type="entry name" value="Glutathione-S-Trfase_C_sf"/>
</dbReference>
<keyword evidence="5" id="KW-1185">Reference proteome</keyword>
<evidence type="ECO:0000313" key="5">
    <source>
        <dbReference type="Proteomes" id="UP000294359"/>
    </source>
</evidence>
<dbReference type="PROSITE" id="PS50405">
    <property type="entry name" value="GST_CTER"/>
    <property type="match status" value="1"/>
</dbReference>
<dbReference type="AlphaFoldDB" id="A0A4P7BKK8"/>
<dbReference type="SUPFAM" id="SSF47616">
    <property type="entry name" value="GST C-terminal domain-like"/>
    <property type="match status" value="1"/>
</dbReference>
<evidence type="ECO:0000259" key="1">
    <source>
        <dbReference type="PROSITE" id="PS50404"/>
    </source>
</evidence>
<dbReference type="InterPro" id="IPR036249">
    <property type="entry name" value="Thioredoxin-like_sf"/>
</dbReference>
<proteinExistence type="predicted"/>
<name>A0A4P7BKK8_9BURK</name>
<dbReference type="Proteomes" id="UP000294359">
    <property type="component" value="Chromosome"/>
</dbReference>
<evidence type="ECO:0000313" key="6">
    <source>
        <dbReference type="Proteomes" id="UP000619512"/>
    </source>
</evidence>
<dbReference type="Proteomes" id="UP000619512">
    <property type="component" value="Unassembled WGS sequence"/>
</dbReference>
<reference evidence="3" key="3">
    <citation type="submission" date="2022-12" db="EMBL/GenBank/DDBJ databases">
        <authorList>
            <person name="Sun Q."/>
            <person name="Kim S."/>
        </authorList>
    </citation>
    <scope>NUCLEOTIDE SEQUENCE</scope>
    <source>
        <strain evidence="3">KCTC 12344</strain>
    </source>
</reference>
<dbReference type="PANTHER" id="PTHR44051">
    <property type="entry name" value="GLUTATHIONE S-TRANSFERASE-RELATED"/>
    <property type="match status" value="1"/>
</dbReference>
<feature type="domain" description="GST N-terminal" evidence="1">
    <location>
        <begin position="1"/>
        <end position="81"/>
    </location>
</feature>
<dbReference type="SFLD" id="SFLDG01150">
    <property type="entry name" value="Main.1:_Beta-like"/>
    <property type="match status" value="1"/>
</dbReference>
<dbReference type="EC" id="2.5.1.18" evidence="4"/>
<dbReference type="OrthoDB" id="8772754at2"/>
<dbReference type="SFLD" id="SFLDG00358">
    <property type="entry name" value="Main_(cytGST)"/>
    <property type="match status" value="1"/>
</dbReference>
<feature type="domain" description="GST C-terminal" evidence="2">
    <location>
        <begin position="87"/>
        <end position="199"/>
    </location>
</feature>
<gene>
    <name evidence="4" type="primary">gstA</name>
    <name evidence="4" type="ORF">E1742_20200</name>
    <name evidence="3" type="ORF">GCM10007388_11360</name>
</gene>
<dbReference type="Pfam" id="PF13409">
    <property type="entry name" value="GST_N_2"/>
    <property type="match status" value="1"/>
</dbReference>
<accession>A0A4P7BKK8</accession>
<dbReference type="GO" id="GO:0004364">
    <property type="term" value="F:glutathione transferase activity"/>
    <property type="evidence" value="ECO:0007669"/>
    <property type="project" value="UniProtKB-EC"/>
</dbReference>
<evidence type="ECO:0000259" key="2">
    <source>
        <dbReference type="PROSITE" id="PS50405"/>
    </source>
</evidence>
<dbReference type="RefSeq" id="WP_134386938.1">
    <property type="nucleotide sequence ID" value="NZ_BMWW01000002.1"/>
</dbReference>